<keyword evidence="8" id="KW-0862">Zinc</keyword>
<feature type="compositionally biased region" description="Polar residues" evidence="9">
    <location>
        <begin position="42"/>
        <end position="54"/>
    </location>
</feature>
<feature type="region of interest" description="Disordered" evidence="9">
    <location>
        <begin position="443"/>
        <end position="576"/>
    </location>
</feature>
<gene>
    <name evidence="11" type="ORF">DM02DRAFT_733263</name>
</gene>
<evidence type="ECO:0000256" key="2">
    <source>
        <dbReference type="ARBA" id="ARBA00012251"/>
    </source>
</evidence>
<dbReference type="GO" id="GO:0016567">
    <property type="term" value="P:protein ubiquitination"/>
    <property type="evidence" value="ECO:0007669"/>
    <property type="project" value="InterPro"/>
</dbReference>
<dbReference type="InterPro" id="IPR031127">
    <property type="entry name" value="E3_UB_ligase_RBR"/>
</dbReference>
<dbReference type="STRING" id="97972.A0A2V1D5F1"/>
<feature type="compositionally biased region" description="Acidic residues" evidence="9">
    <location>
        <begin position="321"/>
        <end position="330"/>
    </location>
</feature>
<keyword evidence="7" id="KW-0833">Ubl conjugation pathway</keyword>
<evidence type="ECO:0000256" key="8">
    <source>
        <dbReference type="ARBA" id="ARBA00022833"/>
    </source>
</evidence>
<organism evidence="11 12">
    <name type="scientific">Periconia macrospinosa</name>
    <dbReference type="NCBI Taxonomy" id="97972"/>
    <lineage>
        <taxon>Eukaryota</taxon>
        <taxon>Fungi</taxon>
        <taxon>Dikarya</taxon>
        <taxon>Ascomycota</taxon>
        <taxon>Pezizomycotina</taxon>
        <taxon>Dothideomycetes</taxon>
        <taxon>Pleosporomycetidae</taxon>
        <taxon>Pleosporales</taxon>
        <taxon>Massarineae</taxon>
        <taxon>Periconiaceae</taxon>
        <taxon>Periconia</taxon>
    </lineage>
</organism>
<dbReference type="AlphaFoldDB" id="A0A2V1D5F1"/>
<sequence>MGSRFSKILRRPHVTGVVASQAVTTQAGRPHESQLPYRDNDTVTSQMSTSAHNSLSQAADDNALMDIDRSPDSALGNDITSQDTSDSRAASLLNAMRELPGAVNDDINLVEVEPLKDCLICCEKIPRDQVAIEPCLCKNYYCVSCLKNMFLDACKDISRMPPRCCGIIPIHYVRPYLSEEELSRFRLKFEERNTRKPFYCPVQRCSAFIPNRLLPQSKSNKGKERVDSVVGTPNSVIVACPQCEADICTECRNLAHSGSPCEPFKYGLDETTAKLLKRWGYKRCPMCGEGVKRMFGCTHMECRCGAHFCWTCLGPPDDCDDASDDEDYQDNEPVTSAEISPGAEDGKNEEDQIAKLTNLDAGTPDDWAASNLNFGQEPSNEEPPVTGMCEHYFSEHSITLKESLLGTSLTPTNQMECMRCWREIHPTVEYRYRIRPYKPTVVPAGTPASLDNDQHTTRRPHNRAREHTRVERTLPVKRELSGYAASVPDLTAPPVDQLPASIPPRHTNSDWLPAPSNYIVDTYGNIVTTQEPPRKRRRYSVHDPSDLDIQPHQTTTFNSNTAISQPSSSSKEAENPHPHFNMAYRCSECTIIVCSTCKEELDSGERMQQYEELEAERKGVNHWGLVNETKVVSVGGAEDEAMMAAEQMVRLREGDGLALQP</sequence>
<feature type="region of interest" description="Disordered" evidence="9">
    <location>
        <begin position="22"/>
        <end position="54"/>
    </location>
</feature>
<keyword evidence="3" id="KW-0808">Transferase</keyword>
<evidence type="ECO:0000256" key="1">
    <source>
        <dbReference type="ARBA" id="ARBA00001798"/>
    </source>
</evidence>
<evidence type="ECO:0000259" key="10">
    <source>
        <dbReference type="PROSITE" id="PS51873"/>
    </source>
</evidence>
<proteinExistence type="predicted"/>
<dbReference type="GO" id="GO:0061630">
    <property type="term" value="F:ubiquitin protein ligase activity"/>
    <property type="evidence" value="ECO:0007669"/>
    <property type="project" value="UniProtKB-EC"/>
</dbReference>
<keyword evidence="5" id="KW-0677">Repeat</keyword>
<accession>A0A2V1D5F1</accession>
<comment type="catalytic activity">
    <reaction evidence="1">
        <text>[E2 ubiquitin-conjugating enzyme]-S-ubiquitinyl-L-cysteine + [acceptor protein]-L-lysine = [E2 ubiquitin-conjugating enzyme]-L-cysteine + [acceptor protein]-N(6)-ubiquitinyl-L-lysine.</text>
        <dbReference type="EC" id="2.3.2.31"/>
    </reaction>
</comment>
<name>A0A2V1D5F1_9PLEO</name>
<dbReference type="GO" id="GO:0008270">
    <property type="term" value="F:zinc ion binding"/>
    <property type="evidence" value="ECO:0007669"/>
    <property type="project" value="UniProtKB-KW"/>
</dbReference>
<dbReference type="Gene3D" id="1.20.120.1750">
    <property type="match status" value="1"/>
</dbReference>
<protein>
    <recommendedName>
        <fullName evidence="2">RBR-type E3 ubiquitin transferase</fullName>
        <ecNumber evidence="2">2.3.2.31</ecNumber>
    </recommendedName>
</protein>
<dbReference type="CDD" id="cd22584">
    <property type="entry name" value="Rcat_RBR_unk"/>
    <property type="match status" value="1"/>
</dbReference>
<reference evidence="11 12" key="1">
    <citation type="journal article" date="2018" name="Sci. Rep.">
        <title>Comparative genomics provides insights into the lifestyle and reveals functional heterogeneity of dark septate endophytic fungi.</title>
        <authorList>
            <person name="Knapp D.G."/>
            <person name="Nemeth J.B."/>
            <person name="Barry K."/>
            <person name="Hainaut M."/>
            <person name="Henrissat B."/>
            <person name="Johnson J."/>
            <person name="Kuo A."/>
            <person name="Lim J.H.P."/>
            <person name="Lipzen A."/>
            <person name="Nolan M."/>
            <person name="Ohm R.A."/>
            <person name="Tamas L."/>
            <person name="Grigoriev I.V."/>
            <person name="Spatafora J.W."/>
            <person name="Nagy L.G."/>
            <person name="Kovacs G.M."/>
        </authorList>
    </citation>
    <scope>NUCLEOTIDE SEQUENCE [LARGE SCALE GENOMIC DNA]</scope>
    <source>
        <strain evidence="11 12">DSE2036</strain>
    </source>
</reference>
<feature type="domain" description="RING-type" evidence="10">
    <location>
        <begin position="114"/>
        <end position="334"/>
    </location>
</feature>
<evidence type="ECO:0000256" key="6">
    <source>
        <dbReference type="ARBA" id="ARBA00022771"/>
    </source>
</evidence>
<dbReference type="EC" id="2.3.2.31" evidence="2"/>
<evidence type="ECO:0000313" key="11">
    <source>
        <dbReference type="EMBL" id="PVH93208.1"/>
    </source>
</evidence>
<feature type="region of interest" description="Disordered" evidence="9">
    <location>
        <begin position="321"/>
        <end position="349"/>
    </location>
</feature>
<dbReference type="InterPro" id="IPR002867">
    <property type="entry name" value="IBR_dom"/>
</dbReference>
<dbReference type="InterPro" id="IPR044066">
    <property type="entry name" value="TRIAD_supradom"/>
</dbReference>
<dbReference type="SUPFAM" id="SSF57850">
    <property type="entry name" value="RING/U-box"/>
    <property type="match status" value="1"/>
</dbReference>
<evidence type="ECO:0000256" key="3">
    <source>
        <dbReference type="ARBA" id="ARBA00022679"/>
    </source>
</evidence>
<keyword evidence="6" id="KW-0863">Zinc-finger</keyword>
<dbReference type="Pfam" id="PF01485">
    <property type="entry name" value="IBR"/>
    <property type="match status" value="1"/>
</dbReference>
<dbReference type="Proteomes" id="UP000244855">
    <property type="component" value="Unassembled WGS sequence"/>
</dbReference>
<dbReference type="PROSITE" id="PS51873">
    <property type="entry name" value="TRIAD"/>
    <property type="match status" value="1"/>
</dbReference>
<dbReference type="OrthoDB" id="10009520at2759"/>
<evidence type="ECO:0000256" key="4">
    <source>
        <dbReference type="ARBA" id="ARBA00022723"/>
    </source>
</evidence>
<evidence type="ECO:0000256" key="7">
    <source>
        <dbReference type="ARBA" id="ARBA00022786"/>
    </source>
</evidence>
<keyword evidence="12" id="KW-1185">Reference proteome</keyword>
<evidence type="ECO:0000256" key="5">
    <source>
        <dbReference type="ARBA" id="ARBA00022737"/>
    </source>
</evidence>
<keyword evidence="4" id="KW-0479">Metal-binding</keyword>
<feature type="compositionally biased region" description="Polar residues" evidence="9">
    <location>
        <begin position="551"/>
        <end position="570"/>
    </location>
</feature>
<dbReference type="EMBL" id="KZ805606">
    <property type="protein sequence ID" value="PVH93208.1"/>
    <property type="molecule type" value="Genomic_DNA"/>
</dbReference>
<dbReference type="PANTHER" id="PTHR11685">
    <property type="entry name" value="RBR FAMILY RING FINGER AND IBR DOMAIN-CONTAINING"/>
    <property type="match status" value="1"/>
</dbReference>
<feature type="compositionally biased region" description="Basic and acidic residues" evidence="9">
    <location>
        <begin position="463"/>
        <end position="480"/>
    </location>
</feature>
<evidence type="ECO:0000256" key="9">
    <source>
        <dbReference type="SAM" id="MobiDB-lite"/>
    </source>
</evidence>
<evidence type="ECO:0000313" key="12">
    <source>
        <dbReference type="Proteomes" id="UP000244855"/>
    </source>
</evidence>